<organism evidence="2 3">
    <name type="scientific">Kiloniella laminariae</name>
    <dbReference type="NCBI Taxonomy" id="454162"/>
    <lineage>
        <taxon>Bacteria</taxon>
        <taxon>Pseudomonadati</taxon>
        <taxon>Pseudomonadota</taxon>
        <taxon>Alphaproteobacteria</taxon>
        <taxon>Rhodospirillales</taxon>
        <taxon>Kiloniellaceae</taxon>
        <taxon>Kiloniella</taxon>
    </lineage>
</organism>
<dbReference type="PIRSF" id="PIRSF032064">
    <property type="entry name" value="UCP032064"/>
    <property type="match status" value="1"/>
</dbReference>
<dbReference type="RefSeq" id="WP_269423966.1">
    <property type="nucleotide sequence ID" value="NZ_JAPWGY010000004.1"/>
</dbReference>
<protein>
    <submittedName>
        <fullName evidence="2">DciA family protein</fullName>
    </submittedName>
</protein>
<dbReference type="InterPro" id="IPR010593">
    <property type="entry name" value="DUF1159"/>
</dbReference>
<reference evidence="2" key="1">
    <citation type="submission" date="2022-12" db="EMBL/GenBank/DDBJ databases">
        <title>Bacterial isolates from different developmental stages of Nematostella vectensis.</title>
        <authorList>
            <person name="Fraune S."/>
        </authorList>
    </citation>
    <scope>NUCLEOTIDE SEQUENCE</scope>
    <source>
        <strain evidence="2">G21630-S1</strain>
    </source>
</reference>
<feature type="region of interest" description="Disordered" evidence="1">
    <location>
        <begin position="154"/>
        <end position="177"/>
    </location>
</feature>
<name>A0ABT4LL23_9PROT</name>
<dbReference type="InterPro" id="IPR007922">
    <property type="entry name" value="DciA-like"/>
</dbReference>
<sequence>MHKASGPKPNQSQNTSKDRQEPMPPPRKPRAASKASTESKSAESEASTRRFKTMAPISATLPRLTRKLIGKRGFAEGGLLEDWANIVGQELSTQCIPVKLSYPPQGIRNDGTLLLKADPAFALTIQQQAPQIIERINSHFGYRAVARLSLQQAPLPQKKASQKPQLPKLTPGERQSIAQEFSNIQNDSLRSALEELATTLKAKQKTPK</sequence>
<dbReference type="Pfam" id="PF05258">
    <property type="entry name" value="DciA"/>
    <property type="match status" value="1"/>
</dbReference>
<evidence type="ECO:0000313" key="3">
    <source>
        <dbReference type="Proteomes" id="UP001069802"/>
    </source>
</evidence>
<gene>
    <name evidence="2" type="ORF">O4H49_13540</name>
</gene>
<feature type="region of interest" description="Disordered" evidence="1">
    <location>
        <begin position="1"/>
        <end position="54"/>
    </location>
</feature>
<evidence type="ECO:0000313" key="2">
    <source>
        <dbReference type="EMBL" id="MCZ4281809.1"/>
    </source>
</evidence>
<dbReference type="EMBL" id="JAPWGY010000004">
    <property type="protein sequence ID" value="MCZ4281809.1"/>
    <property type="molecule type" value="Genomic_DNA"/>
</dbReference>
<keyword evidence="3" id="KW-1185">Reference proteome</keyword>
<dbReference type="Proteomes" id="UP001069802">
    <property type="component" value="Unassembled WGS sequence"/>
</dbReference>
<proteinExistence type="predicted"/>
<evidence type="ECO:0000256" key="1">
    <source>
        <dbReference type="SAM" id="MobiDB-lite"/>
    </source>
</evidence>
<accession>A0ABT4LL23</accession>
<comment type="caution">
    <text evidence="2">The sequence shown here is derived from an EMBL/GenBank/DDBJ whole genome shotgun (WGS) entry which is preliminary data.</text>
</comment>